<keyword evidence="2" id="KW-0677">Repeat</keyword>
<dbReference type="InterPro" id="IPR001611">
    <property type="entry name" value="Leu-rich_rpt"/>
</dbReference>
<accession>A0A9D9IEY9</accession>
<keyword evidence="1" id="KW-0433">Leucine-rich repeat</keyword>
<dbReference type="SUPFAM" id="SSF52058">
    <property type="entry name" value="L domain-like"/>
    <property type="match status" value="1"/>
</dbReference>
<dbReference type="PROSITE" id="PS51257">
    <property type="entry name" value="PROKAR_LIPOPROTEIN"/>
    <property type="match status" value="1"/>
</dbReference>
<gene>
    <name evidence="3" type="ORF">IAB82_06970</name>
</gene>
<sequence length="270" mass="30828">MKRNYLFLAAAAAVCISFTSCKKDKVEVWRDDTPTIDFNDPRVLNALLEISDKYGDYPHSDGRSYTQFKDMNGDGKVSEKEAARVQYLNISGYGIRNFDELKYFTSLEIFYSENNPIEDLDLSGNTELKQFSCMSNELTSLDVSKNTELRTIDCKYNKISVLDINGCEKLEELNCEGNSLQRLVLDRCSALQKLNCAYNGLTSLDVSDCPDLRTLECNDNSLTRLDVSKNKYLESLSCSGNPLEELIIYEFYSLPESFIQTYQDIIKYSR</sequence>
<evidence type="ECO:0000313" key="3">
    <source>
        <dbReference type="EMBL" id="MBO8471518.1"/>
    </source>
</evidence>
<dbReference type="GO" id="GO:0035591">
    <property type="term" value="F:signaling adaptor activity"/>
    <property type="evidence" value="ECO:0007669"/>
    <property type="project" value="TreeGrafter"/>
</dbReference>
<name>A0A9D9IEY9_9BACT</name>
<reference evidence="3" key="1">
    <citation type="submission" date="2020-10" db="EMBL/GenBank/DDBJ databases">
        <authorList>
            <person name="Gilroy R."/>
        </authorList>
    </citation>
    <scope>NUCLEOTIDE SEQUENCE</scope>
    <source>
        <strain evidence="3">B2-22910</strain>
    </source>
</reference>
<dbReference type="Gene3D" id="3.80.10.10">
    <property type="entry name" value="Ribonuclease Inhibitor"/>
    <property type="match status" value="1"/>
</dbReference>
<evidence type="ECO:0000256" key="1">
    <source>
        <dbReference type="ARBA" id="ARBA00022614"/>
    </source>
</evidence>
<dbReference type="Pfam" id="PF00560">
    <property type="entry name" value="LRR_1"/>
    <property type="match status" value="1"/>
</dbReference>
<dbReference type="Pfam" id="PF12799">
    <property type="entry name" value="LRR_4"/>
    <property type="match status" value="1"/>
</dbReference>
<dbReference type="EMBL" id="JADIMB010000103">
    <property type="protein sequence ID" value="MBO8471518.1"/>
    <property type="molecule type" value="Genomic_DNA"/>
</dbReference>
<evidence type="ECO:0000256" key="2">
    <source>
        <dbReference type="ARBA" id="ARBA00022737"/>
    </source>
</evidence>
<organism evidence="3 4">
    <name type="scientific">Candidatus Cryptobacteroides faecavium</name>
    <dbReference type="NCBI Taxonomy" id="2840762"/>
    <lineage>
        <taxon>Bacteria</taxon>
        <taxon>Pseudomonadati</taxon>
        <taxon>Bacteroidota</taxon>
        <taxon>Bacteroidia</taxon>
        <taxon>Bacteroidales</taxon>
        <taxon>Candidatus Cryptobacteroides</taxon>
    </lineage>
</organism>
<dbReference type="InterPro" id="IPR052574">
    <property type="entry name" value="CDIRP"/>
</dbReference>
<dbReference type="Proteomes" id="UP000823603">
    <property type="component" value="Unassembled WGS sequence"/>
</dbReference>
<protein>
    <submittedName>
        <fullName evidence="3">Leucine-rich repeat domain-containing protein</fullName>
    </submittedName>
</protein>
<evidence type="ECO:0000313" key="4">
    <source>
        <dbReference type="Proteomes" id="UP000823603"/>
    </source>
</evidence>
<dbReference type="PANTHER" id="PTHR47566">
    <property type="match status" value="1"/>
</dbReference>
<dbReference type="InterPro" id="IPR032675">
    <property type="entry name" value="LRR_dom_sf"/>
</dbReference>
<dbReference type="PANTHER" id="PTHR47566:SF1">
    <property type="entry name" value="PROTEIN NUD1"/>
    <property type="match status" value="1"/>
</dbReference>
<proteinExistence type="predicted"/>
<reference evidence="3" key="2">
    <citation type="journal article" date="2021" name="PeerJ">
        <title>Extensive microbial diversity within the chicken gut microbiome revealed by metagenomics and culture.</title>
        <authorList>
            <person name="Gilroy R."/>
            <person name="Ravi A."/>
            <person name="Getino M."/>
            <person name="Pursley I."/>
            <person name="Horton D.L."/>
            <person name="Alikhan N.F."/>
            <person name="Baker D."/>
            <person name="Gharbi K."/>
            <person name="Hall N."/>
            <person name="Watson M."/>
            <person name="Adriaenssens E.M."/>
            <person name="Foster-Nyarko E."/>
            <person name="Jarju S."/>
            <person name="Secka A."/>
            <person name="Antonio M."/>
            <person name="Oren A."/>
            <person name="Chaudhuri R.R."/>
            <person name="La Ragione R."/>
            <person name="Hildebrand F."/>
            <person name="Pallen M.J."/>
        </authorList>
    </citation>
    <scope>NUCLEOTIDE SEQUENCE</scope>
    <source>
        <strain evidence="3">B2-22910</strain>
    </source>
</reference>
<dbReference type="AlphaFoldDB" id="A0A9D9IEY9"/>
<comment type="caution">
    <text evidence="3">The sequence shown here is derived from an EMBL/GenBank/DDBJ whole genome shotgun (WGS) entry which is preliminary data.</text>
</comment>
<dbReference type="InterPro" id="IPR025875">
    <property type="entry name" value="Leu-rich_rpt_4"/>
</dbReference>